<name>D1NVN9_9BIFI</name>
<dbReference type="Pfam" id="PF13411">
    <property type="entry name" value="MerR_1"/>
    <property type="match status" value="1"/>
</dbReference>
<evidence type="ECO:0000313" key="5">
    <source>
        <dbReference type="Proteomes" id="UP000003656"/>
    </source>
</evidence>
<keyword evidence="1" id="KW-0238">DNA-binding</keyword>
<keyword evidence="6" id="KW-1185">Reference proteome</keyword>
<proteinExistence type="predicted"/>
<reference evidence="4 6" key="2">
    <citation type="submission" date="2014-03" db="EMBL/GenBank/DDBJ databases">
        <title>Genomics of Bifidobacteria.</title>
        <authorList>
            <person name="Ventura M."/>
            <person name="Milani C."/>
            <person name="Lugli G.A."/>
        </authorList>
    </citation>
    <scope>NUCLEOTIDE SEQUENCE [LARGE SCALE GENOMIC DNA]</scope>
    <source>
        <strain evidence="4 6">LMG 11596</strain>
    </source>
</reference>
<protein>
    <submittedName>
        <fullName evidence="4">Heat shock regulator protein HspR</fullName>
    </submittedName>
    <submittedName>
        <fullName evidence="3">Transcriptional regulator, MerR family</fullName>
    </submittedName>
</protein>
<feature type="domain" description="HTH merR-type" evidence="2">
    <location>
        <begin position="40"/>
        <end position="109"/>
    </location>
</feature>
<dbReference type="InterPro" id="IPR047057">
    <property type="entry name" value="MerR_fam"/>
</dbReference>
<dbReference type="PANTHER" id="PTHR30204">
    <property type="entry name" value="REDOX-CYCLING DRUG-SENSING TRANSCRIPTIONAL ACTIVATOR SOXR"/>
    <property type="match status" value="1"/>
</dbReference>
<gene>
    <name evidence="4" type="ORF">BGLCM_0520</name>
    <name evidence="3" type="ORF">BIFGAL_03930</name>
</gene>
<dbReference type="PANTHER" id="PTHR30204:SF58">
    <property type="entry name" value="HTH-TYPE TRANSCRIPTIONAL REGULATOR YFMP"/>
    <property type="match status" value="1"/>
</dbReference>
<dbReference type="Proteomes" id="UP000029074">
    <property type="component" value="Unassembled WGS sequence"/>
</dbReference>
<dbReference type="Proteomes" id="UP000003656">
    <property type="component" value="Unassembled WGS sequence"/>
</dbReference>
<dbReference type="InterPro" id="IPR000551">
    <property type="entry name" value="MerR-type_HTH_dom"/>
</dbReference>
<dbReference type="GO" id="GO:0003677">
    <property type="term" value="F:DNA binding"/>
    <property type="evidence" value="ECO:0007669"/>
    <property type="project" value="UniProtKB-KW"/>
</dbReference>
<dbReference type="eggNOG" id="COG0789">
    <property type="taxonomic scope" value="Bacteria"/>
</dbReference>
<reference evidence="3 5" key="1">
    <citation type="submission" date="2009-11" db="EMBL/GenBank/DDBJ databases">
        <authorList>
            <person name="Weinstock G."/>
            <person name="Sodergren E."/>
            <person name="Clifton S."/>
            <person name="Fulton L."/>
            <person name="Fulton B."/>
            <person name="Courtney L."/>
            <person name="Fronick C."/>
            <person name="Harrison M."/>
            <person name="Strong C."/>
            <person name="Farmer C."/>
            <person name="Delahaunty K."/>
            <person name="Markovic C."/>
            <person name="Hall O."/>
            <person name="Minx P."/>
            <person name="Tomlinson C."/>
            <person name="Mitreva M."/>
            <person name="Nelson J."/>
            <person name="Hou S."/>
            <person name="Wollam A."/>
            <person name="Pepin K.H."/>
            <person name="Johnson M."/>
            <person name="Bhonagiri V."/>
            <person name="Nash W.E."/>
            <person name="Warren W."/>
            <person name="Chinwalla A."/>
            <person name="Mardis E.R."/>
            <person name="Wilson R.K."/>
        </authorList>
    </citation>
    <scope>NUCLEOTIDE SEQUENCE [LARGE SCALE GENOMIC DNA]</scope>
    <source>
        <strain evidence="3 5">DSM 20093</strain>
    </source>
</reference>
<dbReference type="SMART" id="SM00422">
    <property type="entry name" value="HTH_MERR"/>
    <property type="match status" value="1"/>
</dbReference>
<dbReference type="GO" id="GO:0003700">
    <property type="term" value="F:DNA-binding transcription factor activity"/>
    <property type="evidence" value="ECO:0007669"/>
    <property type="project" value="InterPro"/>
</dbReference>
<dbReference type="STRING" id="561180.BIFGAL_03930"/>
<dbReference type="PROSITE" id="PS50937">
    <property type="entry name" value="HTH_MERR_2"/>
    <property type="match status" value="1"/>
</dbReference>
<evidence type="ECO:0000313" key="3">
    <source>
        <dbReference type="EMBL" id="EFA22890.1"/>
    </source>
</evidence>
<dbReference type="EMBL" id="JGYW01000003">
    <property type="protein sequence ID" value="KFI59408.1"/>
    <property type="molecule type" value="Genomic_DNA"/>
</dbReference>
<dbReference type="InterPro" id="IPR009061">
    <property type="entry name" value="DNA-bd_dom_put_sf"/>
</dbReference>
<evidence type="ECO:0000313" key="4">
    <source>
        <dbReference type="EMBL" id="KFI59408.1"/>
    </source>
</evidence>
<keyword evidence="4" id="KW-0346">Stress response</keyword>
<accession>D1NVN9</accession>
<comment type="caution">
    <text evidence="3">The sequence shown here is derived from an EMBL/GenBank/DDBJ whole genome shotgun (WGS) entry which is preliminary data.</text>
</comment>
<evidence type="ECO:0000256" key="1">
    <source>
        <dbReference type="ARBA" id="ARBA00023125"/>
    </source>
</evidence>
<evidence type="ECO:0000259" key="2">
    <source>
        <dbReference type="PROSITE" id="PS50937"/>
    </source>
</evidence>
<organism evidence="3 5">
    <name type="scientific">Bifidobacterium gallicum DSM 20093 = LMG 11596</name>
    <dbReference type="NCBI Taxonomy" id="561180"/>
    <lineage>
        <taxon>Bacteria</taxon>
        <taxon>Bacillati</taxon>
        <taxon>Actinomycetota</taxon>
        <taxon>Actinomycetes</taxon>
        <taxon>Bifidobacteriales</taxon>
        <taxon>Bifidobacteriaceae</taxon>
        <taxon>Bifidobacterium</taxon>
    </lineage>
</organism>
<dbReference type="EMBL" id="ABXB03000003">
    <property type="protein sequence ID" value="EFA22890.1"/>
    <property type="molecule type" value="Genomic_DNA"/>
</dbReference>
<sequence length="237" mass="25487">MARMPKHMRHLYELCALALVRGRATLEGATAAGFNVDEPVLTVGAVGETVDIHPQTLRQYDRLGIVVPERTEGGARRYSLRDVDRLVQAQHLSQDEGINLTGVQHILSLQEENRELRKRIGRLRRSNGSSVFTANADGDIVEVHRSRNMRDWRNMLRRETRQLPQRNAVWGAADAADAAGAAAGEGGVIRVTSADTLGGGTAGAGGNTADAHVSAAASVASASHSRSRSMVLWTGAH</sequence>
<evidence type="ECO:0000313" key="6">
    <source>
        <dbReference type="Proteomes" id="UP000029074"/>
    </source>
</evidence>
<dbReference type="NCBIfam" id="NF047375">
    <property type="entry name" value="HeatShock_HspR"/>
    <property type="match status" value="1"/>
</dbReference>
<dbReference type="SUPFAM" id="SSF46955">
    <property type="entry name" value="Putative DNA-binding domain"/>
    <property type="match status" value="1"/>
</dbReference>
<dbReference type="Gene3D" id="1.10.1660.10">
    <property type="match status" value="1"/>
</dbReference>
<dbReference type="AlphaFoldDB" id="D1NVN9"/>